<sequence length="71" mass="8004">MQRRSEGKRSRERWRPSSKVSSHGQYGKAATPALERNVTVTSEFALRSAATLLSRFEPRHRPPGLSKDPKA</sequence>
<accession>A0AAV4BF83</accession>
<evidence type="ECO:0000313" key="3">
    <source>
        <dbReference type="Proteomes" id="UP000735302"/>
    </source>
</evidence>
<feature type="compositionally biased region" description="Basic and acidic residues" evidence="1">
    <location>
        <begin position="1"/>
        <end position="15"/>
    </location>
</feature>
<dbReference type="AlphaFoldDB" id="A0AAV4BF83"/>
<keyword evidence="3" id="KW-1185">Reference proteome</keyword>
<proteinExistence type="predicted"/>
<dbReference type="EMBL" id="BLXT01004824">
    <property type="protein sequence ID" value="GFO17518.1"/>
    <property type="molecule type" value="Genomic_DNA"/>
</dbReference>
<evidence type="ECO:0000313" key="2">
    <source>
        <dbReference type="EMBL" id="GFO17518.1"/>
    </source>
</evidence>
<feature type="region of interest" description="Disordered" evidence="1">
    <location>
        <begin position="1"/>
        <end position="34"/>
    </location>
</feature>
<reference evidence="2 3" key="1">
    <citation type="journal article" date="2021" name="Elife">
        <title>Chloroplast acquisition without the gene transfer in kleptoplastic sea slugs, Plakobranchus ocellatus.</title>
        <authorList>
            <person name="Maeda T."/>
            <person name="Takahashi S."/>
            <person name="Yoshida T."/>
            <person name="Shimamura S."/>
            <person name="Takaki Y."/>
            <person name="Nagai Y."/>
            <person name="Toyoda A."/>
            <person name="Suzuki Y."/>
            <person name="Arimoto A."/>
            <person name="Ishii H."/>
            <person name="Satoh N."/>
            <person name="Nishiyama T."/>
            <person name="Hasebe M."/>
            <person name="Maruyama T."/>
            <person name="Minagawa J."/>
            <person name="Obokata J."/>
            <person name="Shigenobu S."/>
        </authorList>
    </citation>
    <scope>NUCLEOTIDE SEQUENCE [LARGE SCALE GENOMIC DNA]</scope>
</reference>
<name>A0AAV4BF83_9GAST</name>
<protein>
    <submittedName>
        <fullName evidence="2">Uncharacterized protein</fullName>
    </submittedName>
</protein>
<comment type="caution">
    <text evidence="2">The sequence shown here is derived from an EMBL/GenBank/DDBJ whole genome shotgun (WGS) entry which is preliminary data.</text>
</comment>
<evidence type="ECO:0000256" key="1">
    <source>
        <dbReference type="SAM" id="MobiDB-lite"/>
    </source>
</evidence>
<organism evidence="2 3">
    <name type="scientific">Plakobranchus ocellatus</name>
    <dbReference type="NCBI Taxonomy" id="259542"/>
    <lineage>
        <taxon>Eukaryota</taxon>
        <taxon>Metazoa</taxon>
        <taxon>Spiralia</taxon>
        <taxon>Lophotrochozoa</taxon>
        <taxon>Mollusca</taxon>
        <taxon>Gastropoda</taxon>
        <taxon>Heterobranchia</taxon>
        <taxon>Euthyneura</taxon>
        <taxon>Panpulmonata</taxon>
        <taxon>Sacoglossa</taxon>
        <taxon>Placobranchoidea</taxon>
        <taxon>Plakobranchidae</taxon>
        <taxon>Plakobranchus</taxon>
    </lineage>
</organism>
<gene>
    <name evidence="2" type="ORF">PoB_004402300</name>
</gene>
<dbReference type="Proteomes" id="UP000735302">
    <property type="component" value="Unassembled WGS sequence"/>
</dbReference>